<organism evidence="7 8">
    <name type="scientific">Parascedosporium putredinis</name>
    <dbReference type="NCBI Taxonomy" id="1442378"/>
    <lineage>
        <taxon>Eukaryota</taxon>
        <taxon>Fungi</taxon>
        <taxon>Dikarya</taxon>
        <taxon>Ascomycota</taxon>
        <taxon>Pezizomycotina</taxon>
        <taxon>Sordariomycetes</taxon>
        <taxon>Hypocreomycetidae</taxon>
        <taxon>Microascales</taxon>
        <taxon>Microascaceae</taxon>
        <taxon>Parascedosporium</taxon>
    </lineage>
</organism>
<keyword evidence="8" id="KW-1185">Reference proteome</keyword>
<keyword evidence="5" id="KW-0539">Nucleus</keyword>
<dbReference type="OrthoDB" id="6347512at2759"/>
<evidence type="ECO:0000256" key="1">
    <source>
        <dbReference type="ARBA" id="ARBA00004123"/>
    </source>
</evidence>
<dbReference type="GO" id="GO:0000939">
    <property type="term" value="C:inner kinetochore"/>
    <property type="evidence" value="ECO:0007669"/>
    <property type="project" value="TreeGrafter"/>
</dbReference>
<dbReference type="AlphaFoldDB" id="A0A9P1GTK4"/>
<evidence type="ECO:0000256" key="6">
    <source>
        <dbReference type="ARBA" id="ARBA00023328"/>
    </source>
</evidence>
<dbReference type="Proteomes" id="UP000838763">
    <property type="component" value="Unassembled WGS sequence"/>
</dbReference>
<name>A0A9P1GTK4_9PEZI</name>
<evidence type="ECO:0000313" key="7">
    <source>
        <dbReference type="EMBL" id="CAI4210313.1"/>
    </source>
</evidence>
<proteinExistence type="inferred from homology"/>
<evidence type="ECO:0000256" key="2">
    <source>
        <dbReference type="ARBA" id="ARBA00004584"/>
    </source>
</evidence>
<dbReference type="CDD" id="cd22647">
    <property type="entry name" value="CTF3_NTD_HEAT"/>
    <property type="match status" value="1"/>
</dbReference>
<accession>A0A9P1GTK4</accession>
<dbReference type="GO" id="GO:0034080">
    <property type="term" value="P:CENP-A containing chromatin assembly"/>
    <property type="evidence" value="ECO:0007669"/>
    <property type="project" value="TreeGrafter"/>
</dbReference>
<evidence type="ECO:0008006" key="9">
    <source>
        <dbReference type="Google" id="ProtNLM"/>
    </source>
</evidence>
<comment type="similarity">
    <text evidence="3">Belongs to the CENP-I/CTF3 family.</text>
</comment>
<keyword evidence="4" id="KW-0158">Chromosome</keyword>
<evidence type="ECO:0000313" key="8">
    <source>
        <dbReference type="Proteomes" id="UP000838763"/>
    </source>
</evidence>
<dbReference type="GO" id="GO:0000070">
    <property type="term" value="P:mitotic sister chromatid segregation"/>
    <property type="evidence" value="ECO:0007669"/>
    <property type="project" value="TreeGrafter"/>
</dbReference>
<keyword evidence="6" id="KW-0137">Centromere</keyword>
<dbReference type="GO" id="GO:0005634">
    <property type="term" value="C:nucleus"/>
    <property type="evidence" value="ECO:0007669"/>
    <property type="project" value="UniProtKB-SubCell"/>
</dbReference>
<reference evidence="7" key="1">
    <citation type="submission" date="2022-11" db="EMBL/GenBank/DDBJ databases">
        <authorList>
            <person name="Scott C."/>
            <person name="Bruce N."/>
        </authorList>
    </citation>
    <scope>NUCLEOTIDE SEQUENCE</scope>
</reference>
<evidence type="ECO:0000256" key="5">
    <source>
        <dbReference type="ARBA" id="ARBA00023242"/>
    </source>
</evidence>
<sequence>MDVDDVSNISGLVEDVVAASKVPAKRRGAPIRPTVDKLAAAAYERGLLPEALSDLVGLLTRPNHLDQASLGIIARHLYPASAVSSNVILQIVGCLGIGELKPSLPIQATLLRWLVMVYHVIDSPTILSRAYPVLFNLLDVAAIRPQICHVLALVTRRKDVQPFRIQAVLELSRQTGKDPALHPDLEWRIRLDDIQAAHSRKYEGDAATARRGGFQVRHKSFGRAKKSTIPHVRTAHATEQSVTLEEINDATAFVENLEKIMLPSQLVAVLADPLLQKFLLLRPNEEAFTRISNWLAGSFEISGRATRIRAPSSTFSACCRKLNENIFLPLEASILDNSVKSQLALLRFFKELLRYWHGQLLTFDEIPVHAPPAFTAIVDRAHQLALTITQTSPTITAEFAIIEFLEHHSLAVVSRLCAVLSAYKQNFQAAMTAKKSKSQRPGAQPITSSTYPLHYINRFNGFLMDICNCVWRMRGFTDSDPNALGCLSILAVRELEDEALDKDGPRALATRHPGPVTQSSLARLRETGGLALSWQDYRLAVLARLEDTGLAGIPDLMRNTMKILKTGSRVSQASQASASSQRR</sequence>
<dbReference type="PANTHER" id="PTHR48208:SF2">
    <property type="entry name" value="CENTROMERE PROTEIN I"/>
    <property type="match status" value="1"/>
</dbReference>
<dbReference type="Pfam" id="PF07778">
    <property type="entry name" value="CENP-I"/>
    <property type="match status" value="1"/>
</dbReference>
<protein>
    <recommendedName>
        <fullName evidence="9">Mis6 domain-containing protein</fullName>
    </recommendedName>
</protein>
<comment type="subcellular location">
    <subcellularLocation>
        <location evidence="2">Chromosome</location>
        <location evidence="2">Centromere</location>
    </subcellularLocation>
    <subcellularLocation>
        <location evidence="1">Nucleus</location>
    </subcellularLocation>
</comment>
<evidence type="ECO:0000256" key="3">
    <source>
        <dbReference type="ARBA" id="ARBA00005470"/>
    </source>
</evidence>
<evidence type="ECO:0000256" key="4">
    <source>
        <dbReference type="ARBA" id="ARBA00022454"/>
    </source>
</evidence>
<dbReference type="PANTHER" id="PTHR48208">
    <property type="entry name" value="CENTROMERE PROTEIN I"/>
    <property type="match status" value="1"/>
</dbReference>
<dbReference type="InterPro" id="IPR012485">
    <property type="entry name" value="CENP-I"/>
</dbReference>
<dbReference type="EMBL" id="CALLCH030000001">
    <property type="protein sequence ID" value="CAI4210313.1"/>
    <property type="molecule type" value="Genomic_DNA"/>
</dbReference>
<gene>
    <name evidence="7" type="ORF">PPNO1_LOCUS118</name>
</gene>
<comment type="caution">
    <text evidence="7">The sequence shown here is derived from an EMBL/GenBank/DDBJ whole genome shotgun (WGS) entry which is preliminary data.</text>
</comment>